<dbReference type="Proteomes" id="UP001066276">
    <property type="component" value="Chromosome 7"/>
</dbReference>
<comment type="caution">
    <text evidence="1">The sequence shown here is derived from an EMBL/GenBank/DDBJ whole genome shotgun (WGS) entry which is preliminary data.</text>
</comment>
<protein>
    <submittedName>
        <fullName evidence="1">Uncharacterized protein</fullName>
    </submittedName>
</protein>
<evidence type="ECO:0000313" key="2">
    <source>
        <dbReference type="Proteomes" id="UP001066276"/>
    </source>
</evidence>
<keyword evidence="2" id="KW-1185">Reference proteome</keyword>
<sequence>MQELAVEFHKDTLPTALQSLEECIRKDSTAACRDLLCAGEPPDHFTGAFPTTQNTSWFASASREGEATTTARKATTTCKCSTPIAEAGTTSFPDIPTAAGACCRRTPGGSKKAEIEDRAFCHAASTEPGRTGKFVWALMKAPVFH</sequence>
<organism evidence="1 2">
    <name type="scientific">Pleurodeles waltl</name>
    <name type="common">Iberian ribbed newt</name>
    <dbReference type="NCBI Taxonomy" id="8319"/>
    <lineage>
        <taxon>Eukaryota</taxon>
        <taxon>Metazoa</taxon>
        <taxon>Chordata</taxon>
        <taxon>Craniata</taxon>
        <taxon>Vertebrata</taxon>
        <taxon>Euteleostomi</taxon>
        <taxon>Amphibia</taxon>
        <taxon>Batrachia</taxon>
        <taxon>Caudata</taxon>
        <taxon>Salamandroidea</taxon>
        <taxon>Salamandridae</taxon>
        <taxon>Pleurodelinae</taxon>
        <taxon>Pleurodeles</taxon>
    </lineage>
</organism>
<accession>A0AAV7PEG6</accession>
<gene>
    <name evidence="1" type="ORF">NDU88_002133</name>
</gene>
<evidence type="ECO:0000313" key="1">
    <source>
        <dbReference type="EMBL" id="KAJ1123665.1"/>
    </source>
</evidence>
<dbReference type="AlphaFoldDB" id="A0AAV7PEG6"/>
<name>A0AAV7PEG6_PLEWA</name>
<dbReference type="EMBL" id="JANPWB010000011">
    <property type="protein sequence ID" value="KAJ1123665.1"/>
    <property type="molecule type" value="Genomic_DNA"/>
</dbReference>
<proteinExistence type="predicted"/>
<reference evidence="1" key="1">
    <citation type="journal article" date="2022" name="bioRxiv">
        <title>Sequencing and chromosome-scale assembly of the giantPleurodeles waltlgenome.</title>
        <authorList>
            <person name="Brown T."/>
            <person name="Elewa A."/>
            <person name="Iarovenko S."/>
            <person name="Subramanian E."/>
            <person name="Araus A.J."/>
            <person name="Petzold A."/>
            <person name="Susuki M."/>
            <person name="Suzuki K.-i.T."/>
            <person name="Hayashi T."/>
            <person name="Toyoda A."/>
            <person name="Oliveira C."/>
            <person name="Osipova E."/>
            <person name="Leigh N.D."/>
            <person name="Simon A."/>
            <person name="Yun M.H."/>
        </authorList>
    </citation>
    <scope>NUCLEOTIDE SEQUENCE</scope>
    <source>
        <strain evidence="1">20211129_DDA</strain>
        <tissue evidence="1">Liver</tissue>
    </source>
</reference>